<sequence length="384" mass="44351">MKRRISKALNLICFFAYNRIAAVFLKLKDKKVLFLSESHQSLDGNLKAVWDDLDDSYEKIARITPDRRQEIGLLDKLRLWKDLTDARYIILDDFYGLTSAMRLRKGQELVQLWHGCGAFKKFGFSRRQTGDNIQNVNSGYRKYTKVSVTSDQVRPCFAEAFDIPKERVQAIGSPRTDMFFDSERIEAAQRRVYHDFPQLKGKKIVLIAPTYRGRKVEDACYDFEKLDFERLCRSLGSDYHIVTKWHPALYNNIKSGIVSDPVKGLGDRVTDASGYGDINDLLTAADVLVTDYSSVIFEWSLLDKPIVYFVYDIDQYKDSRGLYFDFEDYVYGTCVRDGSLLAQAIEEGGMQLEKRDAFNQKFMSSCDGHSTERVINWVFRGEDK</sequence>
<dbReference type="Gene3D" id="3.40.50.11820">
    <property type="match status" value="1"/>
</dbReference>
<gene>
    <name evidence="7" type="ORF">IAD16_01830</name>
</gene>
<dbReference type="PANTHER" id="PTHR37316">
    <property type="entry name" value="TEICHOIC ACID GLYCEROL-PHOSPHATE PRIMASE"/>
    <property type="match status" value="1"/>
</dbReference>
<comment type="caution">
    <text evidence="7">The sequence shown here is derived from an EMBL/GenBank/DDBJ whole genome shotgun (WGS) entry which is preliminary data.</text>
</comment>
<evidence type="ECO:0000313" key="8">
    <source>
        <dbReference type="Proteomes" id="UP000824091"/>
    </source>
</evidence>
<evidence type="ECO:0000256" key="4">
    <source>
        <dbReference type="ARBA" id="ARBA00022679"/>
    </source>
</evidence>
<dbReference type="InterPro" id="IPR043149">
    <property type="entry name" value="TagF_N"/>
</dbReference>
<organism evidence="7 8">
    <name type="scientific">Candidatus Fimisoma avicola</name>
    <dbReference type="NCBI Taxonomy" id="2840826"/>
    <lineage>
        <taxon>Bacteria</taxon>
        <taxon>Bacillati</taxon>
        <taxon>Bacillota</taxon>
        <taxon>Clostridia</taxon>
        <taxon>Eubacteriales</taxon>
        <taxon>Candidatus Fimisoma</taxon>
    </lineage>
</organism>
<dbReference type="EMBL" id="DVMO01000030">
    <property type="protein sequence ID" value="HIU27105.1"/>
    <property type="molecule type" value="Genomic_DNA"/>
</dbReference>
<keyword evidence="4" id="KW-0808">Transferase</keyword>
<dbReference type="GO" id="GO:0047355">
    <property type="term" value="F:CDP-glycerol glycerophosphotransferase activity"/>
    <property type="evidence" value="ECO:0007669"/>
    <property type="project" value="InterPro"/>
</dbReference>
<dbReference type="SUPFAM" id="SSF53756">
    <property type="entry name" value="UDP-Glycosyltransferase/glycogen phosphorylase"/>
    <property type="match status" value="1"/>
</dbReference>
<dbReference type="PANTHER" id="PTHR37316:SF2">
    <property type="entry name" value="TEICHOIC ACID RIBITOL-PHOSPHATE POLYMERASE TARK"/>
    <property type="match status" value="1"/>
</dbReference>
<dbReference type="InterPro" id="IPR007554">
    <property type="entry name" value="Glycerophosphate_synth"/>
</dbReference>
<keyword evidence="6" id="KW-0472">Membrane</keyword>
<protein>
    <submittedName>
        <fullName evidence="7">CDP-glycerol glycerophosphotransferase family protein</fullName>
    </submittedName>
</protein>
<dbReference type="Gene3D" id="3.40.50.12580">
    <property type="match status" value="1"/>
</dbReference>
<evidence type="ECO:0000256" key="1">
    <source>
        <dbReference type="ARBA" id="ARBA00004202"/>
    </source>
</evidence>
<evidence type="ECO:0000256" key="5">
    <source>
        <dbReference type="ARBA" id="ARBA00022944"/>
    </source>
</evidence>
<evidence type="ECO:0000256" key="6">
    <source>
        <dbReference type="ARBA" id="ARBA00023136"/>
    </source>
</evidence>
<evidence type="ECO:0000256" key="3">
    <source>
        <dbReference type="ARBA" id="ARBA00022475"/>
    </source>
</evidence>
<accession>A0A9D1I550</accession>
<comment type="similarity">
    <text evidence="2">Belongs to the CDP-glycerol glycerophosphotransferase family.</text>
</comment>
<proteinExistence type="inferred from homology"/>
<name>A0A9D1I550_9FIRM</name>
<dbReference type="GO" id="GO:0019350">
    <property type="term" value="P:teichoic acid biosynthetic process"/>
    <property type="evidence" value="ECO:0007669"/>
    <property type="project" value="UniProtKB-KW"/>
</dbReference>
<dbReference type="Proteomes" id="UP000824091">
    <property type="component" value="Unassembled WGS sequence"/>
</dbReference>
<reference evidence="7" key="2">
    <citation type="journal article" date="2021" name="PeerJ">
        <title>Extensive microbial diversity within the chicken gut microbiome revealed by metagenomics and culture.</title>
        <authorList>
            <person name="Gilroy R."/>
            <person name="Ravi A."/>
            <person name="Getino M."/>
            <person name="Pursley I."/>
            <person name="Horton D.L."/>
            <person name="Alikhan N.F."/>
            <person name="Baker D."/>
            <person name="Gharbi K."/>
            <person name="Hall N."/>
            <person name="Watson M."/>
            <person name="Adriaenssens E.M."/>
            <person name="Foster-Nyarko E."/>
            <person name="Jarju S."/>
            <person name="Secka A."/>
            <person name="Antonio M."/>
            <person name="Oren A."/>
            <person name="Chaudhuri R.R."/>
            <person name="La Ragione R."/>
            <person name="Hildebrand F."/>
            <person name="Pallen M.J."/>
        </authorList>
    </citation>
    <scope>NUCLEOTIDE SEQUENCE</scope>
    <source>
        <strain evidence="7">11300</strain>
    </source>
</reference>
<keyword evidence="3" id="KW-1003">Cell membrane</keyword>
<dbReference type="InterPro" id="IPR051612">
    <property type="entry name" value="Teichoic_Acid_Biosynth"/>
</dbReference>
<keyword evidence="5" id="KW-0777">Teichoic acid biosynthesis</keyword>
<evidence type="ECO:0000256" key="2">
    <source>
        <dbReference type="ARBA" id="ARBA00010488"/>
    </source>
</evidence>
<comment type="subcellular location">
    <subcellularLocation>
        <location evidence="1">Cell membrane</location>
        <topology evidence="1">Peripheral membrane protein</topology>
    </subcellularLocation>
</comment>
<dbReference type="GO" id="GO:0005886">
    <property type="term" value="C:plasma membrane"/>
    <property type="evidence" value="ECO:0007669"/>
    <property type="project" value="UniProtKB-SubCell"/>
</dbReference>
<dbReference type="AlphaFoldDB" id="A0A9D1I550"/>
<evidence type="ECO:0000313" key="7">
    <source>
        <dbReference type="EMBL" id="HIU27105.1"/>
    </source>
</evidence>
<dbReference type="InterPro" id="IPR043148">
    <property type="entry name" value="TagF_C"/>
</dbReference>
<reference evidence="7" key="1">
    <citation type="submission" date="2020-10" db="EMBL/GenBank/DDBJ databases">
        <authorList>
            <person name="Gilroy R."/>
        </authorList>
    </citation>
    <scope>NUCLEOTIDE SEQUENCE</scope>
    <source>
        <strain evidence="7">11300</strain>
    </source>
</reference>
<dbReference type="Pfam" id="PF04464">
    <property type="entry name" value="Glyphos_transf"/>
    <property type="match status" value="1"/>
</dbReference>